<proteinExistence type="predicted"/>
<keyword evidence="2" id="KW-1185">Reference proteome</keyword>
<protein>
    <submittedName>
        <fullName evidence="1">Uncharacterized protein</fullName>
    </submittedName>
</protein>
<accession>A0A9E7FBW0</accession>
<reference evidence="1" key="1">
    <citation type="submission" date="2022-05" db="EMBL/GenBank/DDBJ databases">
        <title>The Musa troglodytarum L. genome provides insights into the mechanism of non-climacteric behaviour and enrichment of carotenoids.</title>
        <authorList>
            <person name="Wang J."/>
        </authorList>
    </citation>
    <scope>NUCLEOTIDE SEQUENCE</scope>
    <source>
        <tissue evidence="1">Leaf</tissue>
    </source>
</reference>
<dbReference type="EMBL" id="CP097505">
    <property type="protein sequence ID" value="URD92332.1"/>
    <property type="molecule type" value="Genomic_DNA"/>
</dbReference>
<name>A0A9E7FBW0_9LILI</name>
<dbReference type="AlphaFoldDB" id="A0A9E7FBW0"/>
<evidence type="ECO:0000313" key="1">
    <source>
        <dbReference type="EMBL" id="URD92332.1"/>
    </source>
</evidence>
<organism evidence="1 2">
    <name type="scientific">Musa troglodytarum</name>
    <name type="common">fe'i banana</name>
    <dbReference type="NCBI Taxonomy" id="320322"/>
    <lineage>
        <taxon>Eukaryota</taxon>
        <taxon>Viridiplantae</taxon>
        <taxon>Streptophyta</taxon>
        <taxon>Embryophyta</taxon>
        <taxon>Tracheophyta</taxon>
        <taxon>Spermatophyta</taxon>
        <taxon>Magnoliopsida</taxon>
        <taxon>Liliopsida</taxon>
        <taxon>Zingiberales</taxon>
        <taxon>Musaceae</taxon>
        <taxon>Musa</taxon>
    </lineage>
</organism>
<sequence length="46" mass="5152">MEKWGWKAEEKLRVFWVSAAVATITRDVDLLPGLDVGLHSVLMAVI</sequence>
<gene>
    <name evidence="1" type="ORF">MUK42_33413</name>
</gene>
<dbReference type="Proteomes" id="UP001055439">
    <property type="component" value="Chromosome 3"/>
</dbReference>
<evidence type="ECO:0000313" key="2">
    <source>
        <dbReference type="Proteomes" id="UP001055439"/>
    </source>
</evidence>